<organism evidence="2 3">
    <name type="scientific">Nitrospira moscoviensis</name>
    <dbReference type="NCBI Taxonomy" id="42253"/>
    <lineage>
        <taxon>Bacteria</taxon>
        <taxon>Pseudomonadati</taxon>
        <taxon>Nitrospirota</taxon>
        <taxon>Nitrospiria</taxon>
        <taxon>Nitrospirales</taxon>
        <taxon>Nitrospiraceae</taxon>
        <taxon>Nitrospira</taxon>
    </lineage>
</organism>
<evidence type="ECO:0000313" key="2">
    <source>
        <dbReference type="EMBL" id="ALA58654.1"/>
    </source>
</evidence>
<dbReference type="Proteomes" id="UP000069205">
    <property type="component" value="Chromosome"/>
</dbReference>
<sequence length="199" mass="21464">MRRSLRLVLWSVVLSCFTVGAAQASIRVIQESGKASKPHVGSAMAVLATLAQAQVLPPEQTPEANRIIKSVIQFQSAFAKSRDQAIHDFAAQALSLRYGAQAPVLMAEFQSSGWTAAVLESLAEAEPRTSGEQLQALAAGFGEFNLSTKDFQQFMSLVRAARHSLQARGLTFEQVYAAHRRTMPGAPNEPQGKPSDGQL</sequence>
<evidence type="ECO:0000313" key="3">
    <source>
        <dbReference type="Proteomes" id="UP000069205"/>
    </source>
</evidence>
<dbReference type="KEGG" id="nmv:NITMOv2_2238"/>
<name>A0A0K2GCR4_NITMO</name>
<feature type="signal peptide" evidence="1">
    <location>
        <begin position="1"/>
        <end position="24"/>
    </location>
</feature>
<dbReference type="PATRIC" id="fig|42253.5.peg.2204"/>
<reference evidence="2 3" key="1">
    <citation type="journal article" date="2015" name="Proc. Natl. Acad. Sci. U.S.A.">
        <title>Expanded metabolic versatility of ubiquitous nitrite-oxidizing bacteria from the genus Nitrospira.</title>
        <authorList>
            <person name="Koch H."/>
            <person name="Lucker S."/>
            <person name="Albertsen M."/>
            <person name="Kitzinger K."/>
            <person name="Herbold C."/>
            <person name="Spieck E."/>
            <person name="Nielsen P.H."/>
            <person name="Wagner M."/>
            <person name="Daims H."/>
        </authorList>
    </citation>
    <scope>NUCLEOTIDE SEQUENCE [LARGE SCALE GENOMIC DNA]</scope>
    <source>
        <strain evidence="2 3">NSP M-1</strain>
    </source>
</reference>
<proteinExistence type="predicted"/>
<gene>
    <name evidence="2" type="ORF">NITMOv2_2238</name>
</gene>
<keyword evidence="1" id="KW-0732">Signal</keyword>
<keyword evidence="3" id="KW-1185">Reference proteome</keyword>
<evidence type="ECO:0000256" key="1">
    <source>
        <dbReference type="SAM" id="SignalP"/>
    </source>
</evidence>
<dbReference type="EMBL" id="CP011801">
    <property type="protein sequence ID" value="ALA58654.1"/>
    <property type="molecule type" value="Genomic_DNA"/>
</dbReference>
<dbReference type="OrthoDB" id="9799868at2"/>
<feature type="chain" id="PRO_5005476696" evidence="1">
    <location>
        <begin position="25"/>
        <end position="199"/>
    </location>
</feature>
<accession>A0A0K2GCR4</accession>
<dbReference type="RefSeq" id="WP_053379793.1">
    <property type="nucleotide sequence ID" value="NZ_CP011801.1"/>
</dbReference>
<protein>
    <submittedName>
        <fullName evidence="2">Uncharacterized protein</fullName>
    </submittedName>
</protein>
<dbReference type="STRING" id="42253.NITMOv2_2238"/>
<dbReference type="AlphaFoldDB" id="A0A0K2GCR4"/>